<evidence type="ECO:0000259" key="7">
    <source>
        <dbReference type="Pfam" id="PF00724"/>
    </source>
</evidence>
<dbReference type="GO" id="GO:0010181">
    <property type="term" value="F:FMN binding"/>
    <property type="evidence" value="ECO:0007669"/>
    <property type="project" value="InterPro"/>
</dbReference>
<dbReference type="GO" id="GO:0050661">
    <property type="term" value="F:NADP binding"/>
    <property type="evidence" value="ECO:0007669"/>
    <property type="project" value="InterPro"/>
</dbReference>
<dbReference type="Gene3D" id="3.20.20.70">
    <property type="entry name" value="Aldolase class I"/>
    <property type="match status" value="1"/>
</dbReference>
<name>A0A409XV36_PSICY</name>
<dbReference type="InterPro" id="IPR044152">
    <property type="entry name" value="YqjM-like"/>
</dbReference>
<feature type="domain" description="NADH:flavin oxidoreductase/NADH oxidase N-terminal" evidence="7">
    <location>
        <begin position="38"/>
        <end position="275"/>
    </location>
</feature>
<dbReference type="STRING" id="93625.A0A409XV36"/>
<dbReference type="InterPro" id="IPR001155">
    <property type="entry name" value="OxRdtase_FMN_N"/>
</dbReference>
<evidence type="ECO:0000313" key="8">
    <source>
        <dbReference type="EMBL" id="PPQ94683.1"/>
    </source>
</evidence>
<keyword evidence="3" id="KW-0288">FMN</keyword>
<dbReference type="CDD" id="cd02932">
    <property type="entry name" value="OYE_YqiM_FMN"/>
    <property type="match status" value="1"/>
</dbReference>
<evidence type="ECO:0000256" key="6">
    <source>
        <dbReference type="SAM" id="MobiDB-lite"/>
    </source>
</evidence>
<feature type="region of interest" description="Disordered" evidence="6">
    <location>
        <begin position="1"/>
        <end position="29"/>
    </location>
</feature>
<dbReference type="FunCoup" id="A0A409XV36">
    <property type="interactions" value="1"/>
</dbReference>
<reference evidence="8 9" key="1">
    <citation type="journal article" date="2018" name="Evol. Lett.">
        <title>Horizontal gene cluster transfer increased hallucinogenic mushroom diversity.</title>
        <authorList>
            <person name="Reynolds H.T."/>
            <person name="Vijayakumar V."/>
            <person name="Gluck-Thaler E."/>
            <person name="Korotkin H.B."/>
            <person name="Matheny P.B."/>
            <person name="Slot J.C."/>
        </authorList>
    </citation>
    <scope>NUCLEOTIDE SEQUENCE [LARGE SCALE GENOMIC DNA]</scope>
    <source>
        <strain evidence="8 9">2631</strain>
    </source>
</reference>
<dbReference type="GO" id="GO:0003959">
    <property type="term" value="F:NADPH dehydrogenase activity"/>
    <property type="evidence" value="ECO:0007669"/>
    <property type="project" value="InterPro"/>
</dbReference>
<dbReference type="Pfam" id="PF00724">
    <property type="entry name" value="Oxidored_FMN"/>
    <property type="match status" value="1"/>
</dbReference>
<comment type="caution">
    <text evidence="8">The sequence shown here is derived from an EMBL/GenBank/DDBJ whole genome shotgun (WGS) entry which is preliminary data.</text>
</comment>
<dbReference type="Proteomes" id="UP000283269">
    <property type="component" value="Unassembled WGS sequence"/>
</dbReference>
<dbReference type="SUPFAM" id="SSF51395">
    <property type="entry name" value="FMN-linked oxidoreductases"/>
    <property type="match status" value="1"/>
</dbReference>
<evidence type="ECO:0000256" key="2">
    <source>
        <dbReference type="ARBA" id="ARBA00022630"/>
    </source>
</evidence>
<dbReference type="OrthoDB" id="72788at2759"/>
<keyword evidence="4" id="KW-0521">NADP</keyword>
<dbReference type="AlphaFoldDB" id="A0A409XV36"/>
<evidence type="ECO:0000256" key="5">
    <source>
        <dbReference type="ARBA" id="ARBA00023002"/>
    </source>
</evidence>
<evidence type="ECO:0000256" key="3">
    <source>
        <dbReference type="ARBA" id="ARBA00022643"/>
    </source>
</evidence>
<dbReference type="PANTHER" id="PTHR43303:SF4">
    <property type="entry name" value="NADPH DEHYDROGENASE C23G7.10C-RELATED"/>
    <property type="match status" value="1"/>
</dbReference>
<comment type="cofactor">
    <cofactor evidence="1">
        <name>FMN</name>
        <dbReference type="ChEBI" id="CHEBI:58210"/>
    </cofactor>
</comment>
<keyword evidence="9" id="KW-1185">Reference proteome</keyword>
<dbReference type="InParanoid" id="A0A409XV36"/>
<accession>A0A409XV36</accession>
<sequence length="436" mass="47348">MSAPSKPNVPAKGIPYFTPAQDPPAGTPVSEDGKLPVLFQPIQIRGVHFQNRIWVSPMCQYSAKNGHPTAWHLAHLGGIFIRGPGHTMIEATAVLPNGRITPEDCGIWSDDHIPSLANLVTFAHSQSQKIGIQLAHAGRKASTVAPWIEGNPTASKDVGGWPDNIWAPSAIPYHDDYPHPIAMTKENIKQLVDGFEAGAKRSVKAGFDVIEIHGAHGYLISEFLSPTSNKRTDEYGGTWENRVRLVLEIVDRVRAAIPETTPLFLRISATEWLEKSLPDEPSWRPEDTARLAPILYRHGVDLIDVSSGGNSPKQKIIGGPSYQAPFAKDVMHAVAATSPYPPPTSHHPGGQPSRLVVGTVGGITSGLQANKLLEDGCADIIIVGRQFLRDPSLVWSWAEEFGDVDIRLANQIRWCFKGRGKKIGAGKASHGQKTIP</sequence>
<protein>
    <recommendedName>
        <fullName evidence="7">NADH:flavin oxidoreductase/NADH oxidase N-terminal domain-containing protein</fullName>
    </recommendedName>
</protein>
<keyword evidence="2" id="KW-0285">Flavoprotein</keyword>
<organism evidence="8 9">
    <name type="scientific">Psilocybe cyanescens</name>
    <dbReference type="NCBI Taxonomy" id="93625"/>
    <lineage>
        <taxon>Eukaryota</taxon>
        <taxon>Fungi</taxon>
        <taxon>Dikarya</taxon>
        <taxon>Basidiomycota</taxon>
        <taxon>Agaricomycotina</taxon>
        <taxon>Agaricomycetes</taxon>
        <taxon>Agaricomycetidae</taxon>
        <taxon>Agaricales</taxon>
        <taxon>Agaricineae</taxon>
        <taxon>Strophariaceae</taxon>
        <taxon>Psilocybe</taxon>
    </lineage>
</organism>
<evidence type="ECO:0000256" key="1">
    <source>
        <dbReference type="ARBA" id="ARBA00001917"/>
    </source>
</evidence>
<dbReference type="EMBL" id="NHYD01000271">
    <property type="protein sequence ID" value="PPQ94683.1"/>
    <property type="molecule type" value="Genomic_DNA"/>
</dbReference>
<proteinExistence type="predicted"/>
<dbReference type="PANTHER" id="PTHR43303">
    <property type="entry name" value="NADPH DEHYDROGENASE C23G7.10C-RELATED"/>
    <property type="match status" value="1"/>
</dbReference>
<dbReference type="InterPro" id="IPR013785">
    <property type="entry name" value="Aldolase_TIM"/>
</dbReference>
<gene>
    <name evidence="8" type="ORF">CVT25_009538</name>
</gene>
<evidence type="ECO:0000313" key="9">
    <source>
        <dbReference type="Proteomes" id="UP000283269"/>
    </source>
</evidence>
<keyword evidence="5" id="KW-0560">Oxidoreductase</keyword>
<evidence type="ECO:0000256" key="4">
    <source>
        <dbReference type="ARBA" id="ARBA00022857"/>
    </source>
</evidence>